<evidence type="ECO:0000313" key="2">
    <source>
        <dbReference type="Proteomes" id="UP001341840"/>
    </source>
</evidence>
<reference evidence="1 2" key="1">
    <citation type="journal article" date="2023" name="Plants (Basel)">
        <title>Bridging the Gap: Combining Genomics and Transcriptomics Approaches to Understand Stylosanthes scabra, an Orphan Legume from the Brazilian Caatinga.</title>
        <authorList>
            <person name="Ferreira-Neto J.R.C."/>
            <person name="da Silva M.D."/>
            <person name="Binneck E."/>
            <person name="de Melo N.F."/>
            <person name="da Silva R.H."/>
            <person name="de Melo A.L.T.M."/>
            <person name="Pandolfi V."/>
            <person name="Bustamante F.O."/>
            <person name="Brasileiro-Vidal A.C."/>
            <person name="Benko-Iseppon A.M."/>
        </authorList>
    </citation>
    <scope>NUCLEOTIDE SEQUENCE [LARGE SCALE GENOMIC DNA]</scope>
    <source>
        <tissue evidence="1">Leaves</tissue>
    </source>
</reference>
<protein>
    <submittedName>
        <fullName evidence="1">Uncharacterized protein</fullName>
    </submittedName>
</protein>
<accession>A0ABU6TXQ5</accession>
<gene>
    <name evidence="1" type="ORF">PIB30_104173</name>
</gene>
<organism evidence="1 2">
    <name type="scientific">Stylosanthes scabra</name>
    <dbReference type="NCBI Taxonomy" id="79078"/>
    <lineage>
        <taxon>Eukaryota</taxon>
        <taxon>Viridiplantae</taxon>
        <taxon>Streptophyta</taxon>
        <taxon>Embryophyta</taxon>
        <taxon>Tracheophyta</taxon>
        <taxon>Spermatophyta</taxon>
        <taxon>Magnoliopsida</taxon>
        <taxon>eudicotyledons</taxon>
        <taxon>Gunneridae</taxon>
        <taxon>Pentapetalae</taxon>
        <taxon>rosids</taxon>
        <taxon>fabids</taxon>
        <taxon>Fabales</taxon>
        <taxon>Fabaceae</taxon>
        <taxon>Papilionoideae</taxon>
        <taxon>50 kb inversion clade</taxon>
        <taxon>dalbergioids sensu lato</taxon>
        <taxon>Dalbergieae</taxon>
        <taxon>Pterocarpus clade</taxon>
        <taxon>Stylosanthes</taxon>
    </lineage>
</organism>
<sequence>MSVNRASESDEGVVAGIVGSAGSVASCRCKVNGFAGAVAGMYSTELADYHATLGCKNAYCEVVVVWHRRNSEWMQWCCLSAAMDIHQCGENCKNRFRSVWMGFAGKYWADASRVLELAIVLL</sequence>
<dbReference type="EMBL" id="JASCZI010094161">
    <property type="protein sequence ID" value="MED6153647.1"/>
    <property type="molecule type" value="Genomic_DNA"/>
</dbReference>
<keyword evidence="2" id="KW-1185">Reference proteome</keyword>
<comment type="caution">
    <text evidence="1">The sequence shown here is derived from an EMBL/GenBank/DDBJ whole genome shotgun (WGS) entry which is preliminary data.</text>
</comment>
<dbReference type="PROSITE" id="PS51257">
    <property type="entry name" value="PROKAR_LIPOPROTEIN"/>
    <property type="match status" value="1"/>
</dbReference>
<name>A0ABU6TXQ5_9FABA</name>
<evidence type="ECO:0000313" key="1">
    <source>
        <dbReference type="EMBL" id="MED6153647.1"/>
    </source>
</evidence>
<dbReference type="Proteomes" id="UP001341840">
    <property type="component" value="Unassembled WGS sequence"/>
</dbReference>
<proteinExistence type="predicted"/>